<proteinExistence type="predicted"/>
<dbReference type="EMBL" id="CAJVPW010003456">
    <property type="protein sequence ID" value="CAG8524487.1"/>
    <property type="molecule type" value="Genomic_DNA"/>
</dbReference>
<protein>
    <submittedName>
        <fullName evidence="1">5650_t:CDS:1</fullName>
    </submittedName>
</protein>
<sequence>SKLLYLANNTIVIQNNSIQEATKRNQKPTRVVVKRVQERNRNQTTKYIKRRVVVKRVQERNRNQTTIYIAFTKAGSIIPYKEAMKRIPKPTWKEKSKRRREFRNPPIKRRVVVKRVQERNQNQTTIYIAFTKAGSIIPYKEAMKRIPKPTWKEKKFRNPPRKRRVVVKRVQERNQNQTTKYIVFTKAGSIIPYEEAMKRIPKPTWKEKSAIKKEIKIN</sequence>
<gene>
    <name evidence="1" type="ORF">SPELUC_LOCUS4085</name>
</gene>
<accession>A0ACA9LDM7</accession>
<reference evidence="1" key="1">
    <citation type="submission" date="2021-06" db="EMBL/GenBank/DDBJ databases">
        <authorList>
            <person name="Kallberg Y."/>
            <person name="Tangrot J."/>
            <person name="Rosling A."/>
        </authorList>
    </citation>
    <scope>NUCLEOTIDE SEQUENCE</scope>
    <source>
        <strain evidence="1">28 12/20/2015</strain>
    </source>
</reference>
<dbReference type="Proteomes" id="UP000789366">
    <property type="component" value="Unassembled WGS sequence"/>
</dbReference>
<comment type="caution">
    <text evidence="1">The sequence shown here is derived from an EMBL/GenBank/DDBJ whole genome shotgun (WGS) entry which is preliminary data.</text>
</comment>
<organism evidence="1 2">
    <name type="scientific">Cetraspora pellucida</name>
    <dbReference type="NCBI Taxonomy" id="1433469"/>
    <lineage>
        <taxon>Eukaryota</taxon>
        <taxon>Fungi</taxon>
        <taxon>Fungi incertae sedis</taxon>
        <taxon>Mucoromycota</taxon>
        <taxon>Glomeromycotina</taxon>
        <taxon>Glomeromycetes</taxon>
        <taxon>Diversisporales</taxon>
        <taxon>Gigasporaceae</taxon>
        <taxon>Cetraspora</taxon>
    </lineage>
</organism>
<evidence type="ECO:0000313" key="2">
    <source>
        <dbReference type="Proteomes" id="UP000789366"/>
    </source>
</evidence>
<name>A0ACA9LDM7_9GLOM</name>
<evidence type="ECO:0000313" key="1">
    <source>
        <dbReference type="EMBL" id="CAG8524487.1"/>
    </source>
</evidence>
<feature type="non-terminal residue" evidence="1">
    <location>
        <position position="1"/>
    </location>
</feature>
<keyword evidence="2" id="KW-1185">Reference proteome</keyword>